<dbReference type="AlphaFoldDB" id="A0AB35PN77"/>
<keyword evidence="1" id="KW-0808">Transferase</keyword>
<dbReference type="GO" id="GO:0004674">
    <property type="term" value="F:protein serine/threonine kinase activity"/>
    <property type="evidence" value="ECO:0007669"/>
    <property type="project" value="UniProtKB-KW"/>
</dbReference>
<accession>A0AB35PN77</accession>
<keyword evidence="1" id="KW-0418">Kinase</keyword>
<organism evidence="1 2">
    <name type="scientific">Bacillus thuringiensis</name>
    <dbReference type="NCBI Taxonomy" id="1428"/>
    <lineage>
        <taxon>Bacteria</taxon>
        <taxon>Bacillati</taxon>
        <taxon>Bacillota</taxon>
        <taxon>Bacilli</taxon>
        <taxon>Bacillales</taxon>
        <taxon>Bacillaceae</taxon>
        <taxon>Bacillus</taxon>
        <taxon>Bacillus cereus group</taxon>
    </lineage>
</organism>
<proteinExistence type="predicted"/>
<gene>
    <name evidence="1" type="ORF">FO599_35185</name>
</gene>
<protein>
    <submittedName>
        <fullName evidence="1">Serine/threonine protein kinase</fullName>
    </submittedName>
</protein>
<keyword evidence="1" id="KW-0723">Serine/threonine-protein kinase</keyword>
<name>A0AB35PN77_BACTU</name>
<dbReference type="EMBL" id="VKQN01000168">
    <property type="protein sequence ID" value="MDR4181124.1"/>
    <property type="molecule type" value="Genomic_DNA"/>
</dbReference>
<dbReference type="Proteomes" id="UP001181533">
    <property type="component" value="Unassembled WGS sequence"/>
</dbReference>
<sequence length="88" mass="10264">LLKVVNPHLLDLQKQEGYGDLAFEIGKLYWYYYTDDNNGKDGGHEDFSVTRVTTPIKWFDDAMKDDSRNSKTAIIVFEICKFQRDIVL</sequence>
<reference evidence="1" key="1">
    <citation type="submission" date="2019-07" db="EMBL/GenBank/DDBJ databases">
        <title>Phylogenomic Reclassification of ATCC Bacillus Strains and Various Taxa within the Genus Bacillus.</title>
        <authorList>
            <person name="Riojas M.A."/>
            <person name="Frank A.M."/>
            <person name="Fenn S.L."/>
            <person name="King S.P."/>
            <person name="Brower S.M."/>
            <person name="Hazbon M.H."/>
        </authorList>
    </citation>
    <scope>NUCLEOTIDE SEQUENCE</scope>
    <source>
        <strain evidence="1">ATCC 35646</strain>
    </source>
</reference>
<evidence type="ECO:0000313" key="1">
    <source>
        <dbReference type="EMBL" id="MDR4181124.1"/>
    </source>
</evidence>
<evidence type="ECO:0000313" key="2">
    <source>
        <dbReference type="Proteomes" id="UP001181533"/>
    </source>
</evidence>
<comment type="caution">
    <text evidence="1">The sequence shown here is derived from an EMBL/GenBank/DDBJ whole genome shotgun (WGS) entry which is preliminary data.</text>
</comment>
<feature type="non-terminal residue" evidence="1">
    <location>
        <position position="88"/>
    </location>
</feature>
<feature type="non-terminal residue" evidence="1">
    <location>
        <position position="1"/>
    </location>
</feature>